<feature type="compositionally biased region" description="Basic and acidic residues" evidence="1">
    <location>
        <begin position="326"/>
        <end position="338"/>
    </location>
</feature>
<feature type="compositionally biased region" description="Acidic residues" evidence="1">
    <location>
        <begin position="14"/>
        <end position="23"/>
    </location>
</feature>
<feature type="region of interest" description="Disordered" evidence="1">
    <location>
        <begin position="1"/>
        <end position="41"/>
    </location>
</feature>
<feature type="compositionally biased region" description="Polar residues" evidence="1">
    <location>
        <begin position="234"/>
        <end position="256"/>
    </location>
</feature>
<gene>
    <name evidence="2" type="ORF">D917_03259</name>
</gene>
<comment type="caution">
    <text evidence="2">The sequence shown here is derived from an EMBL/GenBank/DDBJ whole genome shotgun (WGS) entry which is preliminary data.</text>
</comment>
<feature type="compositionally biased region" description="Polar residues" evidence="1">
    <location>
        <begin position="293"/>
        <end position="311"/>
    </location>
</feature>
<proteinExistence type="predicted"/>
<evidence type="ECO:0000313" key="3">
    <source>
        <dbReference type="Proteomes" id="UP000243006"/>
    </source>
</evidence>
<evidence type="ECO:0000313" key="2">
    <source>
        <dbReference type="EMBL" id="OUC41562.1"/>
    </source>
</evidence>
<feature type="region of interest" description="Disordered" evidence="1">
    <location>
        <begin position="201"/>
        <end position="344"/>
    </location>
</feature>
<protein>
    <submittedName>
        <fullName evidence="2">Uncharacterized protein</fullName>
    </submittedName>
</protein>
<feature type="compositionally biased region" description="Low complexity" evidence="1">
    <location>
        <begin position="264"/>
        <end position="273"/>
    </location>
</feature>
<dbReference type="AlphaFoldDB" id="A0A1Y3E8W4"/>
<dbReference type="EMBL" id="LVZM01021276">
    <property type="protein sequence ID" value="OUC41562.1"/>
    <property type="molecule type" value="Genomic_DNA"/>
</dbReference>
<accession>A0A1Y3E8W4</accession>
<reference evidence="2 3" key="1">
    <citation type="submission" date="2015-04" db="EMBL/GenBank/DDBJ databases">
        <title>Draft genome of the roundworm Trichinella nativa.</title>
        <authorList>
            <person name="Mitreva M."/>
        </authorList>
    </citation>
    <scope>NUCLEOTIDE SEQUENCE [LARGE SCALE GENOMIC DNA]</scope>
    <source>
        <strain evidence="2 3">ISS45</strain>
    </source>
</reference>
<organism evidence="2 3">
    <name type="scientific">Trichinella nativa</name>
    <dbReference type="NCBI Taxonomy" id="6335"/>
    <lineage>
        <taxon>Eukaryota</taxon>
        <taxon>Metazoa</taxon>
        <taxon>Ecdysozoa</taxon>
        <taxon>Nematoda</taxon>
        <taxon>Enoplea</taxon>
        <taxon>Dorylaimia</taxon>
        <taxon>Trichinellida</taxon>
        <taxon>Trichinellidae</taxon>
        <taxon>Trichinella</taxon>
    </lineage>
</organism>
<evidence type="ECO:0000256" key="1">
    <source>
        <dbReference type="SAM" id="MobiDB-lite"/>
    </source>
</evidence>
<sequence length="430" mass="44733">MSSSLLNGGTLMNGEEDLSEPPGDEPASLATSTDTDGGDAIGSRWIATVEPAQPQLLFMPGMKPPDPSYCFNLQQFYPQQTAKCIDVAYGCDGGGGMVATATGPLPFAGAVDAVNHHHVVPALADEELLLTAAPLTAAAPAPTMGLSIVEQQQHHPSQVAGSYFSCSNQSSLPPVMIDSSIPASPDFDSYVLLNDTGANGSNVDLVPTDLRDSNDHTEDDENGIIGSEFPCSPVSGSTIATTDDSANQPCNDTVDTVDSGVAASSLSTSQNSSKTDDTSEQLTNCLTDDPTAVDSQFTDHQLLPQQQSQVSDEGEEENRSVVISSEEEKQNHCTHGDEPLQNSTTVGLSACADEKIAEPVSTLTAPTPAAFTAASLAVKSKTHDAAVTSATALLNKSFTPVGPNPIYVHVNPGQTLSLRLGNEVQHIPGE</sequence>
<dbReference type="Proteomes" id="UP000243006">
    <property type="component" value="Unassembled WGS sequence"/>
</dbReference>
<name>A0A1Y3E8W4_9BILA</name>